<feature type="domain" description="Multidrug resistance protein MdtA-like barrel-sandwich hybrid" evidence="6">
    <location>
        <begin position="73"/>
        <end position="227"/>
    </location>
</feature>
<dbReference type="Pfam" id="PF25917">
    <property type="entry name" value="BSH_RND"/>
    <property type="match status" value="1"/>
</dbReference>
<dbReference type="Gene3D" id="6.10.140.1990">
    <property type="match status" value="1"/>
</dbReference>
<dbReference type="GO" id="GO:1990961">
    <property type="term" value="P:xenobiotic detoxification by transmembrane export across the plasma membrane"/>
    <property type="evidence" value="ECO:0007669"/>
    <property type="project" value="InterPro"/>
</dbReference>
<evidence type="ECO:0000313" key="8">
    <source>
        <dbReference type="EMBL" id="ALE03175.1"/>
    </source>
</evidence>
<dbReference type="OrthoDB" id="9791520at2"/>
<dbReference type="PANTHER" id="PTHR30469">
    <property type="entry name" value="MULTIDRUG RESISTANCE PROTEIN MDTA"/>
    <property type="match status" value="1"/>
</dbReference>
<dbReference type="Pfam" id="PF25967">
    <property type="entry name" value="RND-MFP_C"/>
    <property type="match status" value="1"/>
</dbReference>
<evidence type="ECO:0000259" key="7">
    <source>
        <dbReference type="Pfam" id="PF25967"/>
    </source>
</evidence>
<dbReference type="InterPro" id="IPR030190">
    <property type="entry name" value="MacA_alpha-hairpin_sf"/>
</dbReference>
<dbReference type="NCBIfam" id="TIGR01730">
    <property type="entry name" value="RND_mfp"/>
    <property type="match status" value="1"/>
</dbReference>
<dbReference type="GO" id="GO:1990281">
    <property type="term" value="C:efflux pump complex"/>
    <property type="evidence" value="ECO:0007669"/>
    <property type="project" value="TreeGrafter"/>
</dbReference>
<organism evidence="8 9">
    <name type="scientific">Bartonella ancashensis</name>
    <dbReference type="NCBI Taxonomy" id="1318743"/>
    <lineage>
        <taxon>Bacteria</taxon>
        <taxon>Pseudomonadati</taxon>
        <taxon>Pseudomonadota</taxon>
        <taxon>Alphaproteobacteria</taxon>
        <taxon>Hyphomicrobiales</taxon>
        <taxon>Bartonellaceae</taxon>
        <taxon>Bartonella</taxon>
    </lineage>
</organism>
<evidence type="ECO:0000256" key="2">
    <source>
        <dbReference type="ARBA" id="ARBA00009477"/>
    </source>
</evidence>
<dbReference type="GO" id="GO:0015562">
    <property type="term" value="F:efflux transmembrane transporter activity"/>
    <property type="evidence" value="ECO:0007669"/>
    <property type="project" value="TreeGrafter"/>
</dbReference>
<evidence type="ECO:0000259" key="6">
    <source>
        <dbReference type="Pfam" id="PF25917"/>
    </source>
</evidence>
<evidence type="ECO:0000256" key="1">
    <source>
        <dbReference type="ARBA" id="ARBA00004196"/>
    </source>
</evidence>
<feature type="domain" description="Multidrug resistance protein MdtA-like C-terminal permuted SH3" evidence="7">
    <location>
        <begin position="334"/>
        <end position="393"/>
    </location>
</feature>
<gene>
    <name evidence="8" type="ORF">PU02_0361</name>
</gene>
<protein>
    <submittedName>
        <fullName evidence="8">Macrolide-specific efflux protein MacA</fullName>
    </submittedName>
</protein>
<comment type="subcellular location">
    <subcellularLocation>
        <location evidence="1">Cell envelope</location>
    </subcellularLocation>
</comment>
<dbReference type="SUPFAM" id="SSF111369">
    <property type="entry name" value="HlyD-like secretion proteins"/>
    <property type="match status" value="1"/>
</dbReference>
<dbReference type="Gene3D" id="2.40.50.100">
    <property type="match status" value="1"/>
</dbReference>
<sequence>MKKSSIIQWVKKFIKERKKVSIFLCVLFCILLISVTRSIFASDTSVYMTAVVKRGDIEESVLVSGIVRPHKLVAVGARTTGRVAAMHVVPGDVVKKGDLLAEIDATDEENDLKRKKAVLAHYNARLQEQESYLFQAQANLDRQRQMIERHATSKVTFDEAEVQVGIRKAQLAQLKEQITQAQIDVNSAEANLSYTRIEAPLAGTVLATIIEEGQNVNAVQSVPTVAILGDLSKMKITMQISEADILRVHAGQPLYFTVLGNIQRRYEGTLERVDPAPESIRADIGINPGLSGSTSSLSSSAVYYNGLVHVDNSDGFLRTYMTAQARIILNSAQDVLLVPSDALHNETKDNKAWVQILVGANKVVTKQVVVGINNRTMAEIVSGINEGDVVIIGSRDASTTVMPSDLNDSDGI</sequence>
<name>A0A0M3T2R1_9HYPH</name>
<comment type="similarity">
    <text evidence="2">Belongs to the membrane fusion protein (MFP) (TC 8.A.1) family.</text>
</comment>
<dbReference type="GO" id="GO:1990195">
    <property type="term" value="C:macrolide transmembrane transporter complex"/>
    <property type="evidence" value="ECO:0007669"/>
    <property type="project" value="InterPro"/>
</dbReference>
<dbReference type="Pfam" id="PF25876">
    <property type="entry name" value="HH_MFP_RND"/>
    <property type="match status" value="1"/>
</dbReference>
<dbReference type="EMBL" id="CP010401">
    <property type="protein sequence ID" value="ALE03175.1"/>
    <property type="molecule type" value="Genomic_DNA"/>
</dbReference>
<dbReference type="GO" id="GO:0019898">
    <property type="term" value="C:extrinsic component of membrane"/>
    <property type="evidence" value="ECO:0007669"/>
    <property type="project" value="InterPro"/>
</dbReference>
<evidence type="ECO:0000256" key="4">
    <source>
        <dbReference type="ARBA" id="ARBA00023054"/>
    </source>
</evidence>
<dbReference type="STRING" id="1318743.PU02_0361"/>
<dbReference type="RefSeq" id="WP_053943804.1">
    <property type="nucleotide sequence ID" value="NZ_CP010401.1"/>
</dbReference>
<evidence type="ECO:0000256" key="3">
    <source>
        <dbReference type="ARBA" id="ARBA00022448"/>
    </source>
</evidence>
<dbReference type="Proteomes" id="UP000057213">
    <property type="component" value="Chromosome"/>
</dbReference>
<feature type="domain" description="Multidrug resistance protein MdtA-like alpha-helical hairpin" evidence="5">
    <location>
        <begin position="119"/>
        <end position="195"/>
    </location>
</feature>
<evidence type="ECO:0000313" key="9">
    <source>
        <dbReference type="Proteomes" id="UP000057213"/>
    </source>
</evidence>
<dbReference type="GO" id="GO:0030313">
    <property type="term" value="C:cell envelope"/>
    <property type="evidence" value="ECO:0007669"/>
    <property type="project" value="UniProtKB-SubCell"/>
</dbReference>
<dbReference type="InterPro" id="IPR058627">
    <property type="entry name" value="MdtA-like_C"/>
</dbReference>
<dbReference type="AlphaFoldDB" id="A0A0M3T2R1"/>
<keyword evidence="9" id="KW-1185">Reference proteome</keyword>
<dbReference type="PATRIC" id="fig|1318743.3.peg.372"/>
<dbReference type="Gene3D" id="2.40.30.170">
    <property type="match status" value="1"/>
</dbReference>
<dbReference type="InterPro" id="IPR006143">
    <property type="entry name" value="RND_pump_MFP"/>
</dbReference>
<dbReference type="PANTHER" id="PTHR30469:SF33">
    <property type="entry name" value="SLR1207 PROTEIN"/>
    <property type="match status" value="1"/>
</dbReference>
<dbReference type="InterPro" id="IPR058624">
    <property type="entry name" value="MdtA-like_HH"/>
</dbReference>
<dbReference type="InterPro" id="IPR058625">
    <property type="entry name" value="MdtA-like_BSH"/>
</dbReference>
<dbReference type="Gene3D" id="2.40.420.20">
    <property type="match status" value="1"/>
</dbReference>
<accession>A0A0M3T2R1</accession>
<keyword evidence="4" id="KW-0175">Coiled coil</keyword>
<proteinExistence type="inferred from homology"/>
<evidence type="ECO:0000259" key="5">
    <source>
        <dbReference type="Pfam" id="PF25876"/>
    </source>
</evidence>
<keyword evidence="3" id="KW-0813">Transport</keyword>
<dbReference type="KEGG" id="banc:PU02_0361"/>
<reference evidence="8 9" key="1">
    <citation type="journal article" date="2015" name="Genome Announc.">
        <title>Complete Genome Sequence of Bartonella ancashensis Strain 20.00, Isolated from the Blood of a Patient with Verruga Peruana.</title>
        <authorList>
            <person name="Hang J."/>
            <person name="Mullins K.E."/>
            <person name="Clifford R.J."/>
            <person name="Onmus-Leone F."/>
            <person name="Yang Y."/>
            <person name="Jiang J."/>
            <person name="Leguia M."/>
            <person name="Kasper M.R."/>
            <person name="Maguina C."/>
            <person name="Lesho E.P."/>
            <person name="Jarman R.G."/>
            <person name="Richards A.L."/>
            <person name="Blazes D."/>
        </authorList>
    </citation>
    <scope>NUCLEOTIDE SEQUENCE [LARGE SCALE GENOMIC DNA]</scope>
    <source>
        <strain evidence="8 9">20.00</strain>
    </source>
</reference>